<protein>
    <submittedName>
        <fullName evidence="4">Alpha/beta hydrolase</fullName>
    </submittedName>
</protein>
<name>A0A9D2J7M3_9FIRM</name>
<feature type="compositionally biased region" description="Low complexity" evidence="1">
    <location>
        <begin position="26"/>
        <end position="53"/>
    </location>
</feature>
<reference evidence="4" key="1">
    <citation type="journal article" date="2021" name="PeerJ">
        <title>Extensive microbial diversity within the chicken gut microbiome revealed by metagenomics and culture.</title>
        <authorList>
            <person name="Gilroy R."/>
            <person name="Ravi A."/>
            <person name="Getino M."/>
            <person name="Pursley I."/>
            <person name="Horton D.L."/>
            <person name="Alikhan N.F."/>
            <person name="Baker D."/>
            <person name="Gharbi K."/>
            <person name="Hall N."/>
            <person name="Watson M."/>
            <person name="Adriaenssens E.M."/>
            <person name="Foster-Nyarko E."/>
            <person name="Jarju S."/>
            <person name="Secka A."/>
            <person name="Antonio M."/>
            <person name="Oren A."/>
            <person name="Chaudhuri R.R."/>
            <person name="La Ragione R."/>
            <person name="Hildebrand F."/>
            <person name="Pallen M.J."/>
        </authorList>
    </citation>
    <scope>NUCLEOTIDE SEQUENCE</scope>
    <source>
        <strain evidence="4">CHK179-28034</strain>
    </source>
</reference>
<feature type="domain" description="BD-FAE-like" evidence="3">
    <location>
        <begin position="201"/>
        <end position="278"/>
    </location>
</feature>
<evidence type="ECO:0000313" key="5">
    <source>
        <dbReference type="Proteomes" id="UP000824049"/>
    </source>
</evidence>
<comment type="caution">
    <text evidence="4">The sequence shown here is derived from an EMBL/GenBank/DDBJ whole genome shotgun (WGS) entry which is preliminary data.</text>
</comment>
<feature type="compositionally biased region" description="Polar residues" evidence="1">
    <location>
        <begin position="54"/>
        <end position="67"/>
    </location>
</feature>
<evidence type="ECO:0000313" key="4">
    <source>
        <dbReference type="EMBL" id="HIZ40085.1"/>
    </source>
</evidence>
<proteinExistence type="predicted"/>
<dbReference type="Gene3D" id="3.40.50.1820">
    <property type="entry name" value="alpha/beta hydrolase"/>
    <property type="match status" value="1"/>
</dbReference>
<gene>
    <name evidence="4" type="ORF">H9968_09230</name>
</gene>
<dbReference type="Pfam" id="PF20434">
    <property type="entry name" value="BD-FAE"/>
    <property type="match status" value="1"/>
</dbReference>
<keyword evidence="4" id="KW-0378">Hydrolase</keyword>
<dbReference type="GO" id="GO:0016787">
    <property type="term" value="F:hydrolase activity"/>
    <property type="evidence" value="ECO:0007669"/>
    <property type="project" value="UniProtKB-KW"/>
</dbReference>
<organism evidence="4 5">
    <name type="scientific">Candidatus Anaerobutyricum stercoris</name>
    <dbReference type="NCBI Taxonomy" id="2838457"/>
    <lineage>
        <taxon>Bacteria</taxon>
        <taxon>Bacillati</taxon>
        <taxon>Bacillota</taxon>
        <taxon>Clostridia</taxon>
        <taxon>Lachnospirales</taxon>
        <taxon>Lachnospiraceae</taxon>
        <taxon>Anaerobutyricum</taxon>
    </lineage>
</organism>
<dbReference type="EMBL" id="DXBR01000085">
    <property type="protein sequence ID" value="HIZ40085.1"/>
    <property type="molecule type" value="Genomic_DNA"/>
</dbReference>
<evidence type="ECO:0000256" key="2">
    <source>
        <dbReference type="SAM" id="SignalP"/>
    </source>
</evidence>
<sequence length="380" mass="40791">MISMIMIMTALLCACGTSEARQSSGEQTTEAAENATARADAGQSGDADADTAQMNTGQSGDVGTSAAQPDAGQGEDADATAAQANTQTALFTQDTTVGEVIHDPAFGDFGRLLFPVDRYISEDMTLADISSSDVYVWYSNIDADKTVEIVNDLKTRAENGEQVFYNIYSDDEIEEDASRADTGLFFFKGAPGAKFAIMNAGGGFMYVGAMHDSFPHALEVSKKGYNAFALIYRPDYAYEDLAQAIAYIYDHAEELQVDKEGYSLWGGSAGARMAAELGNASYGPAYYGRPDIPQAAAVIMQYTGYSDASPQDAPTYACVGTNDGIASWRTMQRRLEALEVYGIPTEFHVYNGLRHGFGLGTGTVAEGWINDAVAFWEAQM</sequence>
<dbReference type="InterPro" id="IPR049492">
    <property type="entry name" value="BD-FAE-like_dom"/>
</dbReference>
<keyword evidence="2" id="KW-0732">Signal</keyword>
<feature type="region of interest" description="Disordered" evidence="1">
    <location>
        <begin position="24"/>
        <end position="81"/>
    </location>
</feature>
<feature type="signal peptide" evidence="2">
    <location>
        <begin position="1"/>
        <end position="20"/>
    </location>
</feature>
<dbReference type="SUPFAM" id="SSF53474">
    <property type="entry name" value="alpha/beta-Hydrolases"/>
    <property type="match status" value="1"/>
</dbReference>
<evidence type="ECO:0000259" key="3">
    <source>
        <dbReference type="Pfam" id="PF20434"/>
    </source>
</evidence>
<reference evidence="4" key="2">
    <citation type="submission" date="2021-04" db="EMBL/GenBank/DDBJ databases">
        <authorList>
            <person name="Gilroy R."/>
        </authorList>
    </citation>
    <scope>NUCLEOTIDE SEQUENCE</scope>
    <source>
        <strain evidence="4">CHK179-28034</strain>
    </source>
</reference>
<evidence type="ECO:0000256" key="1">
    <source>
        <dbReference type="SAM" id="MobiDB-lite"/>
    </source>
</evidence>
<dbReference type="Proteomes" id="UP000824049">
    <property type="component" value="Unassembled WGS sequence"/>
</dbReference>
<dbReference type="AlphaFoldDB" id="A0A9D2J7M3"/>
<feature type="chain" id="PRO_5038876706" evidence="2">
    <location>
        <begin position="21"/>
        <end position="380"/>
    </location>
</feature>
<accession>A0A9D2J7M3</accession>
<dbReference type="InterPro" id="IPR029058">
    <property type="entry name" value="AB_hydrolase_fold"/>
</dbReference>